<reference evidence="1" key="1">
    <citation type="journal article" date="2015" name="Nature">
        <title>Complex archaea that bridge the gap between prokaryotes and eukaryotes.</title>
        <authorList>
            <person name="Spang A."/>
            <person name="Saw J.H."/>
            <person name="Jorgensen S.L."/>
            <person name="Zaremba-Niedzwiedzka K."/>
            <person name="Martijn J."/>
            <person name="Lind A.E."/>
            <person name="van Eijk R."/>
            <person name="Schleper C."/>
            <person name="Guy L."/>
            <person name="Ettema T.J."/>
        </authorList>
    </citation>
    <scope>NUCLEOTIDE SEQUENCE</scope>
</reference>
<feature type="non-terminal residue" evidence="1">
    <location>
        <position position="71"/>
    </location>
</feature>
<protein>
    <recommendedName>
        <fullName evidence="2">Zinc finger CHC2-type domain-containing protein</fullName>
    </recommendedName>
</protein>
<gene>
    <name evidence="1" type="ORF">LCGC14_1865720</name>
</gene>
<proteinExistence type="predicted"/>
<dbReference type="GO" id="GO:0006260">
    <property type="term" value="P:DNA replication"/>
    <property type="evidence" value="ECO:0007669"/>
    <property type="project" value="InterPro"/>
</dbReference>
<dbReference type="GO" id="GO:0003677">
    <property type="term" value="F:DNA binding"/>
    <property type="evidence" value="ECO:0007669"/>
    <property type="project" value="InterPro"/>
</dbReference>
<dbReference type="AlphaFoldDB" id="A0A0F9IKN7"/>
<dbReference type="Gene3D" id="3.90.580.10">
    <property type="entry name" value="Zinc finger, CHC2-type domain"/>
    <property type="match status" value="1"/>
</dbReference>
<sequence>MGFDLGEVDVEGVLRDLGLGPMPNGTRYLMSCPWPENHANGDEHPSFSVFADNGYWRCFTGCGHGELVSLV</sequence>
<dbReference type="GO" id="GO:0008270">
    <property type="term" value="F:zinc ion binding"/>
    <property type="evidence" value="ECO:0007669"/>
    <property type="project" value="InterPro"/>
</dbReference>
<dbReference type="InterPro" id="IPR036977">
    <property type="entry name" value="DNA_primase_Znf_CHC2"/>
</dbReference>
<dbReference type="EMBL" id="LAZR01018953">
    <property type="protein sequence ID" value="KKL94330.1"/>
    <property type="molecule type" value="Genomic_DNA"/>
</dbReference>
<evidence type="ECO:0000313" key="1">
    <source>
        <dbReference type="EMBL" id="KKL94330.1"/>
    </source>
</evidence>
<dbReference type="SUPFAM" id="SSF57783">
    <property type="entry name" value="Zinc beta-ribbon"/>
    <property type="match status" value="1"/>
</dbReference>
<organism evidence="1">
    <name type="scientific">marine sediment metagenome</name>
    <dbReference type="NCBI Taxonomy" id="412755"/>
    <lineage>
        <taxon>unclassified sequences</taxon>
        <taxon>metagenomes</taxon>
        <taxon>ecological metagenomes</taxon>
    </lineage>
</organism>
<comment type="caution">
    <text evidence="1">The sequence shown here is derived from an EMBL/GenBank/DDBJ whole genome shotgun (WGS) entry which is preliminary data.</text>
</comment>
<name>A0A0F9IKN7_9ZZZZ</name>
<accession>A0A0F9IKN7</accession>
<evidence type="ECO:0008006" key="2">
    <source>
        <dbReference type="Google" id="ProtNLM"/>
    </source>
</evidence>